<dbReference type="Gene3D" id="3.30.200.20">
    <property type="entry name" value="Phosphorylase Kinase, domain 1"/>
    <property type="match status" value="1"/>
</dbReference>
<reference evidence="24" key="1">
    <citation type="submission" date="2023-07" db="EMBL/GenBank/DDBJ databases">
        <title>draft genome sequence of fig (Ficus carica).</title>
        <authorList>
            <person name="Takahashi T."/>
            <person name="Nishimura K."/>
        </authorList>
    </citation>
    <scope>NUCLEOTIDE SEQUENCE</scope>
</reference>
<evidence type="ECO:0000256" key="3">
    <source>
        <dbReference type="ARBA" id="ARBA00022527"/>
    </source>
</evidence>
<comment type="similarity">
    <text evidence="17">Belongs to the protein kinase superfamily. Ser/Thr protein kinase family.</text>
</comment>
<dbReference type="Pfam" id="PF00954">
    <property type="entry name" value="S_locus_glycop"/>
    <property type="match status" value="1"/>
</dbReference>
<dbReference type="Pfam" id="PF07714">
    <property type="entry name" value="PK_Tyr_Ser-Thr"/>
    <property type="match status" value="1"/>
</dbReference>
<dbReference type="Pfam" id="PF11883">
    <property type="entry name" value="DUF3403"/>
    <property type="match status" value="1"/>
</dbReference>
<evidence type="ECO:0000259" key="21">
    <source>
        <dbReference type="PROSITE" id="PS50011"/>
    </source>
</evidence>
<comment type="subcellular location">
    <subcellularLocation>
        <location evidence="1">Cell membrane</location>
        <topology evidence="1">Single-pass type I membrane protein</topology>
    </subcellularLocation>
</comment>
<dbReference type="InterPro" id="IPR000719">
    <property type="entry name" value="Prot_kinase_dom"/>
</dbReference>
<keyword evidence="11 17" id="KW-0067">ATP-binding</keyword>
<evidence type="ECO:0000259" key="23">
    <source>
        <dbReference type="PROSITE" id="PS50948"/>
    </source>
</evidence>
<evidence type="ECO:0000256" key="18">
    <source>
        <dbReference type="PROSITE-ProRule" id="PRU10141"/>
    </source>
</evidence>
<evidence type="ECO:0000256" key="5">
    <source>
        <dbReference type="ARBA" id="ARBA00022679"/>
    </source>
</evidence>
<proteinExistence type="inferred from homology"/>
<feature type="transmembrane region" description="Helical" evidence="19">
    <location>
        <begin position="442"/>
        <end position="463"/>
    </location>
</feature>
<evidence type="ECO:0000256" key="8">
    <source>
        <dbReference type="ARBA" id="ARBA00022734"/>
    </source>
</evidence>
<dbReference type="SMART" id="SM00108">
    <property type="entry name" value="B_lectin"/>
    <property type="match status" value="1"/>
</dbReference>
<dbReference type="InterPro" id="IPR003609">
    <property type="entry name" value="Pan_app"/>
</dbReference>
<sequence length="836" mass="94217">MGVKHVCIALIISFLFSSKYCSAIENITASQELSQGQTLISPGEIFELGFFSPNNSGNHKYVGLWYKGISPQTVVWVANRESPLAVTDARASLRIGNDGNMELVDGNQSFVWSTNVRVPSNSSVATLSDNGNFVLQDGMSGEKLWQSFEHPGDTFLPGSLLGVNVKTGQKYVMSSWKSDSDPTLGKFTVGISTTLRPAQLFIWNGSTPHWRSGPWARLKFIGMPEVNSSYQKSSFALVEDVEKGTFFLSYESYNSSILSRTFISSEGVAKKMLMENANTWYVDWMSPKSPCDVYGACGPSGICNASESPICKCLKGFVPKSNEEWSKGNWLQGCTRQIELLCEKNTSNPTSQGEKKDGFQKFSNMKLPDFHEYVYAPNNIDSCQTWCLDNCSCRACAYVYGIGCLIWSEGLVDIQEFAVGGEDIFLRLAHEELDEGQKNTKIIIILTTVSSVFVLTALLWTFLHRWRAKQKTEKKQTRGTFHIIQESDSLRSTLNYTQQQEPSELPIFDFNSILVATDNFSVQNKLGQGGFGSVYKGKLKDGTEIAVKRLSSSSGQGMEEFKNEMILISKLQHRNLVKLLGRCIEEEEKLLIYEFMPNKSLDNFIFDERRKAQLDWATRFNIINGVARGLVYLHRDSSLRIIHRDLKVSNILLDENMNPKISDFGLARIFQGTIDVENTRRIVGTLGYMSPEYALRGIFSEKSDVFSFGVLLLEIVSGRKNTSFNYDEQHQSLISYAWQLWSECRPLDMMDKAFEYSYPLSQAMRCIHVGLLCVQDHVIDRPTMPDAVFMLTKETDLPRPKQPLFTFQTLSAREIQQHSESKCSTNEATISILQGR</sequence>
<dbReference type="PROSITE" id="PS50011">
    <property type="entry name" value="PROTEIN_KINASE_DOM"/>
    <property type="match status" value="1"/>
</dbReference>
<dbReference type="GO" id="GO:0045087">
    <property type="term" value="P:innate immune response"/>
    <property type="evidence" value="ECO:0007669"/>
    <property type="project" value="UniProtKB-ARBA"/>
</dbReference>
<gene>
    <name evidence="24" type="ORF">TIFTF001_020112</name>
</gene>
<evidence type="ECO:0000256" key="15">
    <source>
        <dbReference type="ARBA" id="ARBA00023170"/>
    </source>
</evidence>
<feature type="domain" description="Protein kinase" evidence="21">
    <location>
        <begin position="520"/>
        <end position="805"/>
    </location>
</feature>
<accession>A0AA88AEA7</accession>
<protein>
    <recommendedName>
        <fullName evidence="17">Receptor-like serine/threonine-protein kinase</fullName>
        <ecNumber evidence="17">2.7.11.1</ecNumber>
    </recommendedName>
</protein>
<dbReference type="Pfam" id="PF01453">
    <property type="entry name" value="B_lectin"/>
    <property type="match status" value="1"/>
</dbReference>
<dbReference type="PROSITE" id="PS00107">
    <property type="entry name" value="PROTEIN_KINASE_ATP"/>
    <property type="match status" value="1"/>
</dbReference>
<dbReference type="GO" id="GO:0031625">
    <property type="term" value="F:ubiquitin protein ligase binding"/>
    <property type="evidence" value="ECO:0007669"/>
    <property type="project" value="UniProtKB-ARBA"/>
</dbReference>
<evidence type="ECO:0000256" key="6">
    <source>
        <dbReference type="ARBA" id="ARBA00022692"/>
    </source>
</evidence>
<dbReference type="InterPro" id="IPR001245">
    <property type="entry name" value="Ser-Thr/Tyr_kinase_cat_dom"/>
</dbReference>
<feature type="domain" description="Apple" evidence="23">
    <location>
        <begin position="342"/>
        <end position="429"/>
    </location>
</feature>
<dbReference type="Gene3D" id="2.90.10.10">
    <property type="entry name" value="Bulb-type lectin domain"/>
    <property type="match status" value="1"/>
</dbReference>
<keyword evidence="16" id="KW-0325">Glycoprotein</keyword>
<keyword evidence="2" id="KW-1003">Cell membrane</keyword>
<dbReference type="CDD" id="cd01098">
    <property type="entry name" value="PAN_AP_plant"/>
    <property type="match status" value="1"/>
</dbReference>
<dbReference type="SUPFAM" id="SSF56112">
    <property type="entry name" value="Protein kinase-like (PK-like)"/>
    <property type="match status" value="1"/>
</dbReference>
<evidence type="ECO:0000256" key="19">
    <source>
        <dbReference type="SAM" id="Phobius"/>
    </source>
</evidence>
<dbReference type="CDD" id="cd14066">
    <property type="entry name" value="STKc_IRAK"/>
    <property type="match status" value="1"/>
</dbReference>
<keyword evidence="7 20" id="KW-0732">Signal</keyword>
<dbReference type="SUPFAM" id="SSF51110">
    <property type="entry name" value="alpha-D-mannose-specific plant lectins"/>
    <property type="match status" value="1"/>
</dbReference>
<dbReference type="InterPro" id="IPR011009">
    <property type="entry name" value="Kinase-like_dom_sf"/>
</dbReference>
<feature type="signal peptide" evidence="20">
    <location>
        <begin position="1"/>
        <end position="23"/>
    </location>
</feature>
<evidence type="ECO:0000256" key="9">
    <source>
        <dbReference type="ARBA" id="ARBA00022741"/>
    </source>
</evidence>
<evidence type="ECO:0000256" key="17">
    <source>
        <dbReference type="PIRNR" id="PIRNR000641"/>
    </source>
</evidence>
<keyword evidence="5 17" id="KW-0808">Transferase</keyword>
<comment type="catalytic activity">
    <reaction evidence="17">
        <text>L-threonyl-[protein] + ATP = O-phospho-L-threonyl-[protein] + ADP + H(+)</text>
        <dbReference type="Rhea" id="RHEA:46608"/>
        <dbReference type="Rhea" id="RHEA-COMP:11060"/>
        <dbReference type="Rhea" id="RHEA-COMP:11605"/>
        <dbReference type="ChEBI" id="CHEBI:15378"/>
        <dbReference type="ChEBI" id="CHEBI:30013"/>
        <dbReference type="ChEBI" id="CHEBI:30616"/>
        <dbReference type="ChEBI" id="CHEBI:61977"/>
        <dbReference type="ChEBI" id="CHEBI:456216"/>
        <dbReference type="EC" id="2.7.11.1"/>
    </reaction>
</comment>
<dbReference type="FunFam" id="2.90.10.10:FF:000003">
    <property type="entry name" value="G-type lectin S-receptor-like serine/threonine-protein kinase"/>
    <property type="match status" value="1"/>
</dbReference>
<evidence type="ECO:0000256" key="20">
    <source>
        <dbReference type="SAM" id="SignalP"/>
    </source>
</evidence>
<dbReference type="PROSITE" id="PS50927">
    <property type="entry name" value="BULB_LECTIN"/>
    <property type="match status" value="1"/>
</dbReference>
<dbReference type="PANTHER" id="PTHR27002:SF422">
    <property type="entry name" value="RECEPTOR-LIKE SERINE_THREONINE-PROTEIN KINASE"/>
    <property type="match status" value="1"/>
</dbReference>
<keyword evidence="12 19" id="KW-1133">Transmembrane helix</keyword>
<evidence type="ECO:0000256" key="4">
    <source>
        <dbReference type="ARBA" id="ARBA00022536"/>
    </source>
</evidence>
<keyword evidence="25" id="KW-1185">Reference proteome</keyword>
<feature type="binding site" evidence="18">
    <location>
        <position position="548"/>
    </location>
    <ligand>
        <name>ATP</name>
        <dbReference type="ChEBI" id="CHEBI:30616"/>
    </ligand>
</feature>
<dbReference type="SUPFAM" id="SSF57414">
    <property type="entry name" value="Hairpin loop containing domain-like"/>
    <property type="match status" value="1"/>
</dbReference>
<dbReference type="PIRSF" id="PIRSF000641">
    <property type="entry name" value="SRK"/>
    <property type="match status" value="1"/>
</dbReference>
<evidence type="ECO:0000256" key="11">
    <source>
        <dbReference type="ARBA" id="ARBA00022840"/>
    </source>
</evidence>
<dbReference type="InterPro" id="IPR017441">
    <property type="entry name" value="Protein_kinase_ATP_BS"/>
</dbReference>
<evidence type="ECO:0000256" key="13">
    <source>
        <dbReference type="ARBA" id="ARBA00023136"/>
    </source>
</evidence>
<dbReference type="SMART" id="SM00473">
    <property type="entry name" value="PAN_AP"/>
    <property type="match status" value="1"/>
</dbReference>
<dbReference type="InterPro" id="IPR021820">
    <property type="entry name" value="S-locus_recpt_kinase_C"/>
</dbReference>
<evidence type="ECO:0000259" key="22">
    <source>
        <dbReference type="PROSITE" id="PS50927"/>
    </source>
</evidence>
<dbReference type="GO" id="GO:0004674">
    <property type="term" value="F:protein serine/threonine kinase activity"/>
    <property type="evidence" value="ECO:0007669"/>
    <property type="project" value="UniProtKB-KW"/>
</dbReference>
<comment type="catalytic activity">
    <reaction evidence="17">
        <text>L-seryl-[protein] + ATP = O-phospho-L-seryl-[protein] + ADP + H(+)</text>
        <dbReference type="Rhea" id="RHEA:17989"/>
        <dbReference type="Rhea" id="RHEA-COMP:9863"/>
        <dbReference type="Rhea" id="RHEA-COMP:11604"/>
        <dbReference type="ChEBI" id="CHEBI:15378"/>
        <dbReference type="ChEBI" id="CHEBI:29999"/>
        <dbReference type="ChEBI" id="CHEBI:30616"/>
        <dbReference type="ChEBI" id="CHEBI:83421"/>
        <dbReference type="ChEBI" id="CHEBI:456216"/>
        <dbReference type="EC" id="2.7.11.1"/>
    </reaction>
</comment>
<dbReference type="GO" id="GO:0005524">
    <property type="term" value="F:ATP binding"/>
    <property type="evidence" value="ECO:0007669"/>
    <property type="project" value="UniProtKB-UniRule"/>
</dbReference>
<dbReference type="Gene3D" id="1.10.510.10">
    <property type="entry name" value="Transferase(Phosphotransferase) domain 1"/>
    <property type="match status" value="1"/>
</dbReference>
<dbReference type="PANTHER" id="PTHR27002">
    <property type="entry name" value="RECEPTOR-LIKE SERINE/THREONINE-PROTEIN KINASE SD1-8"/>
    <property type="match status" value="1"/>
</dbReference>
<dbReference type="InterPro" id="IPR036426">
    <property type="entry name" value="Bulb-type_lectin_dom_sf"/>
</dbReference>
<keyword evidence="15" id="KW-0675">Receptor</keyword>
<dbReference type="GO" id="GO:0005886">
    <property type="term" value="C:plasma membrane"/>
    <property type="evidence" value="ECO:0007669"/>
    <property type="project" value="UniProtKB-SubCell"/>
</dbReference>
<dbReference type="Proteomes" id="UP001187192">
    <property type="component" value="Unassembled WGS sequence"/>
</dbReference>
<dbReference type="Pfam" id="PF08276">
    <property type="entry name" value="PAN_2"/>
    <property type="match status" value="1"/>
</dbReference>
<keyword evidence="14" id="KW-1015">Disulfide bond</keyword>
<dbReference type="InterPro" id="IPR024171">
    <property type="entry name" value="SRK-like_kinase"/>
</dbReference>
<keyword evidence="4" id="KW-0245">EGF-like domain</keyword>
<dbReference type="GO" id="GO:0048544">
    <property type="term" value="P:recognition of pollen"/>
    <property type="evidence" value="ECO:0007669"/>
    <property type="project" value="InterPro"/>
</dbReference>
<evidence type="ECO:0000256" key="10">
    <source>
        <dbReference type="ARBA" id="ARBA00022777"/>
    </source>
</evidence>
<keyword evidence="8" id="KW-0430">Lectin</keyword>
<evidence type="ECO:0000313" key="24">
    <source>
        <dbReference type="EMBL" id="GMN50959.1"/>
    </source>
</evidence>
<keyword evidence="3 17" id="KW-0723">Serine/threonine-protein kinase</keyword>
<dbReference type="FunFam" id="3.30.200.20:FF:000330">
    <property type="entry name" value="G-type lectin S-receptor-like serine/threonine-protein kinase At4g03230"/>
    <property type="match status" value="1"/>
</dbReference>
<dbReference type="EMBL" id="BTGU01000035">
    <property type="protein sequence ID" value="GMN50959.1"/>
    <property type="molecule type" value="Genomic_DNA"/>
</dbReference>
<dbReference type="EC" id="2.7.11.1" evidence="17"/>
<dbReference type="InterPro" id="IPR000858">
    <property type="entry name" value="S_locus_glycoprot_dom"/>
</dbReference>
<evidence type="ECO:0000256" key="2">
    <source>
        <dbReference type="ARBA" id="ARBA00022475"/>
    </source>
</evidence>
<dbReference type="InterPro" id="IPR001480">
    <property type="entry name" value="Bulb-type_lectin_dom"/>
</dbReference>
<dbReference type="InterPro" id="IPR008271">
    <property type="entry name" value="Ser/Thr_kinase_AS"/>
</dbReference>
<evidence type="ECO:0000313" key="25">
    <source>
        <dbReference type="Proteomes" id="UP001187192"/>
    </source>
</evidence>
<evidence type="ECO:0000256" key="7">
    <source>
        <dbReference type="ARBA" id="ARBA00022729"/>
    </source>
</evidence>
<comment type="caution">
    <text evidence="24">The sequence shown here is derived from an EMBL/GenBank/DDBJ whole genome shotgun (WGS) entry which is preliminary data.</text>
</comment>
<keyword evidence="9 17" id="KW-0547">Nucleotide-binding</keyword>
<name>A0AA88AEA7_FICCA</name>
<dbReference type="CDD" id="cd00028">
    <property type="entry name" value="B_lectin"/>
    <property type="match status" value="1"/>
</dbReference>
<keyword evidence="10 17" id="KW-0418">Kinase</keyword>
<organism evidence="24 25">
    <name type="scientific">Ficus carica</name>
    <name type="common">Common fig</name>
    <dbReference type="NCBI Taxonomy" id="3494"/>
    <lineage>
        <taxon>Eukaryota</taxon>
        <taxon>Viridiplantae</taxon>
        <taxon>Streptophyta</taxon>
        <taxon>Embryophyta</taxon>
        <taxon>Tracheophyta</taxon>
        <taxon>Spermatophyta</taxon>
        <taxon>Magnoliopsida</taxon>
        <taxon>eudicotyledons</taxon>
        <taxon>Gunneridae</taxon>
        <taxon>Pentapetalae</taxon>
        <taxon>rosids</taxon>
        <taxon>fabids</taxon>
        <taxon>Rosales</taxon>
        <taxon>Moraceae</taxon>
        <taxon>Ficeae</taxon>
        <taxon>Ficus</taxon>
    </lineage>
</organism>
<evidence type="ECO:0000256" key="14">
    <source>
        <dbReference type="ARBA" id="ARBA00023157"/>
    </source>
</evidence>
<evidence type="ECO:0000256" key="12">
    <source>
        <dbReference type="ARBA" id="ARBA00022989"/>
    </source>
</evidence>
<dbReference type="AlphaFoldDB" id="A0AA88AEA7"/>
<evidence type="ECO:0000256" key="16">
    <source>
        <dbReference type="ARBA" id="ARBA00023180"/>
    </source>
</evidence>
<dbReference type="GO" id="GO:0030246">
    <property type="term" value="F:carbohydrate binding"/>
    <property type="evidence" value="ECO:0007669"/>
    <property type="project" value="UniProtKB-KW"/>
</dbReference>
<keyword evidence="13 19" id="KW-0472">Membrane</keyword>
<dbReference type="PROSITE" id="PS50948">
    <property type="entry name" value="PAN"/>
    <property type="match status" value="1"/>
</dbReference>
<dbReference type="FunFam" id="1.10.510.10:FF:000345">
    <property type="entry name" value="G-type lectin S-receptor-like serine/threonine-protein kinase"/>
    <property type="match status" value="1"/>
</dbReference>
<feature type="domain" description="Bulb-type lectin" evidence="22">
    <location>
        <begin position="24"/>
        <end position="148"/>
    </location>
</feature>
<evidence type="ECO:0000256" key="1">
    <source>
        <dbReference type="ARBA" id="ARBA00004251"/>
    </source>
</evidence>
<dbReference type="PROSITE" id="PS00108">
    <property type="entry name" value="PROTEIN_KINASE_ST"/>
    <property type="match status" value="1"/>
</dbReference>
<keyword evidence="6 19" id="KW-0812">Transmembrane</keyword>
<feature type="chain" id="PRO_5041649933" description="Receptor-like serine/threonine-protein kinase" evidence="20">
    <location>
        <begin position="24"/>
        <end position="836"/>
    </location>
</feature>
<dbReference type="SMART" id="SM00220">
    <property type="entry name" value="S_TKc"/>
    <property type="match status" value="1"/>
</dbReference>